<accession>A0A0P6WYL9</accession>
<dbReference type="GO" id="GO:0015774">
    <property type="term" value="P:polysaccharide transport"/>
    <property type="evidence" value="ECO:0007669"/>
    <property type="project" value="InterPro"/>
</dbReference>
<evidence type="ECO:0000313" key="1">
    <source>
        <dbReference type="EMBL" id="KPL71647.1"/>
    </source>
</evidence>
<sequence length="538" mass="60832">MTVDLSWNRNVERVKRIITRKQNDARVKNLACQISGASHSSSGNGPVLLFNASTRLGGMSQNAAFQLLTGWGLQLEGIPVVHFVCKSGLSRCVLGTNRDKPYQKPPCKTCFHQSVVNTTDARVVYLQPEENVDLHQKIKNLPLADLMIFSFNGIPLGELVLPSLRWVLRRNTLTDDAETTWLFREYILSAYQVIDQVSRTLEDLKPSAVVLFNGQFYPEASAAWAARQRGIRVISHEVGLMPFTGYFTTGEATAYPIDIPRDFELSDEQNARLDAYLSKRFQGDFSMAGIRFWPEMKGLDEGFLKKAAGFKQIVPVFTNVIFDTSQGHANTLFADMFAWLDELLLIIKKHPETLFVIRAHPDEKRPGKESRETVAGWVSASGCRNLPNVQFVDSSEPFSSYDLIRRSKFILFYNSTIGLEASIMGMPVLCAGKARFTQVPSVFFPSSAEEYLKMAEDFLTSESVKAPAEHQRNARRFLYYQIFKSSLPFNAFLQDDPFWKGYVNLKPFTVEDLRRKNSPTMDTILHGILENGDFLLPE</sequence>
<dbReference type="Pfam" id="PF05159">
    <property type="entry name" value="Capsule_synth"/>
    <property type="match status" value="1"/>
</dbReference>
<dbReference type="Proteomes" id="UP000050430">
    <property type="component" value="Unassembled WGS sequence"/>
</dbReference>
<organism evidence="1 2">
    <name type="scientific">Leptolinea tardivitalis</name>
    <dbReference type="NCBI Taxonomy" id="229920"/>
    <lineage>
        <taxon>Bacteria</taxon>
        <taxon>Bacillati</taxon>
        <taxon>Chloroflexota</taxon>
        <taxon>Anaerolineae</taxon>
        <taxon>Anaerolineales</taxon>
        <taxon>Anaerolineaceae</taxon>
        <taxon>Leptolinea</taxon>
    </lineage>
</organism>
<evidence type="ECO:0000313" key="2">
    <source>
        <dbReference type="Proteomes" id="UP000050430"/>
    </source>
</evidence>
<evidence type="ECO:0008006" key="3">
    <source>
        <dbReference type="Google" id="ProtNLM"/>
    </source>
</evidence>
<name>A0A0P6WYL9_9CHLR</name>
<dbReference type="AlphaFoldDB" id="A0A0P6WYL9"/>
<dbReference type="GO" id="GO:0000271">
    <property type="term" value="P:polysaccharide biosynthetic process"/>
    <property type="evidence" value="ECO:0007669"/>
    <property type="project" value="InterPro"/>
</dbReference>
<keyword evidence="2" id="KW-1185">Reference proteome</keyword>
<proteinExistence type="predicted"/>
<dbReference type="STRING" id="229920.ADM99_09200"/>
<dbReference type="EMBL" id="LGCK01000010">
    <property type="protein sequence ID" value="KPL71647.1"/>
    <property type="molecule type" value="Genomic_DNA"/>
</dbReference>
<comment type="caution">
    <text evidence="1">The sequence shown here is derived from an EMBL/GenBank/DDBJ whole genome shotgun (WGS) entry which is preliminary data.</text>
</comment>
<dbReference type="OrthoDB" id="144214at2"/>
<dbReference type="SUPFAM" id="SSF53756">
    <property type="entry name" value="UDP-Glycosyltransferase/glycogen phosphorylase"/>
    <property type="match status" value="1"/>
</dbReference>
<gene>
    <name evidence="1" type="ORF">ADM99_09200</name>
</gene>
<protein>
    <recommendedName>
        <fullName evidence="3">Capsule biosynthesis protein</fullName>
    </recommendedName>
</protein>
<dbReference type="RefSeq" id="WP_062420228.1">
    <property type="nucleotide sequence ID" value="NZ_BBYA01000001.1"/>
</dbReference>
<reference evidence="1 2" key="1">
    <citation type="submission" date="2015-07" db="EMBL/GenBank/DDBJ databases">
        <title>Genome sequence of Leptolinea tardivitalis DSM 16556.</title>
        <authorList>
            <person name="Hemp J."/>
            <person name="Ward L.M."/>
            <person name="Pace L.A."/>
            <person name="Fischer W.W."/>
        </authorList>
    </citation>
    <scope>NUCLEOTIDE SEQUENCE [LARGE SCALE GENOMIC DNA]</scope>
    <source>
        <strain evidence="1 2">YMTK-2</strain>
    </source>
</reference>
<dbReference type="InterPro" id="IPR007833">
    <property type="entry name" value="Capsule_polysaccharide_synth"/>
</dbReference>